<comment type="caution">
    <text evidence="6">The sequence shown here is derived from an EMBL/GenBank/DDBJ whole genome shotgun (WGS) entry which is preliminary data.</text>
</comment>
<evidence type="ECO:0000259" key="4">
    <source>
        <dbReference type="PROSITE" id="PS51077"/>
    </source>
</evidence>
<sequence>MKEKKEKESAKSVIINSVDRSIDILEYLFRQGNDTSISQISKDLDIYKSTVFRTLATLENRGYVVQNKNSDQYSIGPKLYAYSTLPHNDIITESVRPLLQEISDAYGECVTYGILEQEWDGMYANVPLITIESTHNLGLSRKISNQTECYCASLGKCLLAFSENVNLDVYKNAEFTPFTEHTITNYEDLMKELELVRYQGYAVDAEEREIGLYCLGVPVLNGHGNAVAAISISGPKSRVKGEHFEEKITLMKEVSARITREVYL</sequence>
<dbReference type="Gene3D" id="1.10.10.10">
    <property type="entry name" value="Winged helix-like DNA-binding domain superfamily/Winged helix DNA-binding domain"/>
    <property type="match status" value="1"/>
</dbReference>
<evidence type="ECO:0000313" key="6">
    <source>
        <dbReference type="EMBL" id="MST69916.1"/>
    </source>
</evidence>
<dbReference type="Proteomes" id="UP000469424">
    <property type="component" value="Unassembled WGS sequence"/>
</dbReference>
<dbReference type="RefSeq" id="WP_154553470.1">
    <property type="nucleotide sequence ID" value="NZ_JAQXUZ010000004.1"/>
</dbReference>
<proteinExistence type="predicted"/>
<evidence type="ECO:0000259" key="5">
    <source>
        <dbReference type="PROSITE" id="PS51078"/>
    </source>
</evidence>
<dbReference type="InterPro" id="IPR005471">
    <property type="entry name" value="Tscrpt_reg_IclR_N"/>
</dbReference>
<evidence type="ECO:0000313" key="7">
    <source>
        <dbReference type="Proteomes" id="UP000469424"/>
    </source>
</evidence>
<protein>
    <submittedName>
        <fullName evidence="6">IclR family transcriptional regulator</fullName>
    </submittedName>
</protein>
<feature type="domain" description="IclR-ED" evidence="5">
    <location>
        <begin position="78"/>
        <end position="264"/>
    </location>
</feature>
<dbReference type="InterPro" id="IPR036388">
    <property type="entry name" value="WH-like_DNA-bd_sf"/>
</dbReference>
<keyword evidence="1" id="KW-0805">Transcription regulation</keyword>
<dbReference type="Gene3D" id="3.30.450.40">
    <property type="match status" value="1"/>
</dbReference>
<gene>
    <name evidence="6" type="ORF">FYJ65_00935</name>
</gene>
<evidence type="ECO:0000256" key="3">
    <source>
        <dbReference type="ARBA" id="ARBA00023163"/>
    </source>
</evidence>
<reference evidence="6 7" key="1">
    <citation type="submission" date="2019-08" db="EMBL/GenBank/DDBJ databases">
        <title>In-depth cultivation of the pig gut microbiome towards novel bacterial diversity and tailored functional studies.</title>
        <authorList>
            <person name="Wylensek D."/>
            <person name="Hitch T.C.A."/>
            <person name="Clavel T."/>
        </authorList>
    </citation>
    <scope>NUCLEOTIDE SEQUENCE [LARGE SCALE GENOMIC DNA]</scope>
    <source>
        <strain evidence="6 7">WCA-MUC-591-APC-4B</strain>
    </source>
</reference>
<dbReference type="Pfam" id="PF01614">
    <property type="entry name" value="IclR_C"/>
    <property type="match status" value="1"/>
</dbReference>
<dbReference type="PROSITE" id="PS51078">
    <property type="entry name" value="ICLR_ED"/>
    <property type="match status" value="1"/>
</dbReference>
<dbReference type="InterPro" id="IPR036390">
    <property type="entry name" value="WH_DNA-bd_sf"/>
</dbReference>
<dbReference type="InterPro" id="IPR029016">
    <property type="entry name" value="GAF-like_dom_sf"/>
</dbReference>
<evidence type="ECO:0000256" key="2">
    <source>
        <dbReference type="ARBA" id="ARBA00023125"/>
    </source>
</evidence>
<keyword evidence="3" id="KW-0804">Transcription</keyword>
<organism evidence="6 7">
    <name type="scientific">Mogibacterium kristiansenii</name>
    <dbReference type="NCBI Taxonomy" id="2606708"/>
    <lineage>
        <taxon>Bacteria</taxon>
        <taxon>Bacillati</taxon>
        <taxon>Bacillota</taxon>
        <taxon>Clostridia</taxon>
        <taxon>Peptostreptococcales</taxon>
        <taxon>Anaerovoracaceae</taxon>
        <taxon>Mogibacterium</taxon>
    </lineage>
</organism>
<keyword evidence="2" id="KW-0238">DNA-binding</keyword>
<dbReference type="InterPro" id="IPR014757">
    <property type="entry name" value="Tscrpt_reg_IclR_C"/>
</dbReference>
<dbReference type="AlphaFoldDB" id="A0A6N7XIZ5"/>
<dbReference type="InterPro" id="IPR050707">
    <property type="entry name" value="HTH_MetabolicPath_Reg"/>
</dbReference>
<feature type="domain" description="HTH iclR-type" evidence="4">
    <location>
        <begin position="15"/>
        <end position="77"/>
    </location>
</feature>
<dbReference type="SUPFAM" id="SSF55781">
    <property type="entry name" value="GAF domain-like"/>
    <property type="match status" value="1"/>
</dbReference>
<dbReference type="GO" id="GO:0003677">
    <property type="term" value="F:DNA binding"/>
    <property type="evidence" value="ECO:0007669"/>
    <property type="project" value="UniProtKB-KW"/>
</dbReference>
<accession>A0A6N7XIZ5</accession>
<dbReference type="PROSITE" id="PS51077">
    <property type="entry name" value="HTH_ICLR"/>
    <property type="match status" value="1"/>
</dbReference>
<evidence type="ECO:0000256" key="1">
    <source>
        <dbReference type="ARBA" id="ARBA00023015"/>
    </source>
</evidence>
<dbReference type="GO" id="GO:0003700">
    <property type="term" value="F:DNA-binding transcription factor activity"/>
    <property type="evidence" value="ECO:0007669"/>
    <property type="project" value="TreeGrafter"/>
</dbReference>
<dbReference type="SMART" id="SM00346">
    <property type="entry name" value="HTH_ICLR"/>
    <property type="match status" value="1"/>
</dbReference>
<dbReference type="Pfam" id="PF09339">
    <property type="entry name" value="HTH_IclR"/>
    <property type="match status" value="1"/>
</dbReference>
<dbReference type="GO" id="GO:0045892">
    <property type="term" value="P:negative regulation of DNA-templated transcription"/>
    <property type="evidence" value="ECO:0007669"/>
    <property type="project" value="TreeGrafter"/>
</dbReference>
<dbReference type="SUPFAM" id="SSF46785">
    <property type="entry name" value="Winged helix' DNA-binding domain"/>
    <property type="match status" value="1"/>
</dbReference>
<dbReference type="PANTHER" id="PTHR30136:SF35">
    <property type="entry name" value="HTH-TYPE TRANSCRIPTIONAL REGULATOR RV1719"/>
    <property type="match status" value="1"/>
</dbReference>
<dbReference type="EMBL" id="VUNA01000001">
    <property type="protein sequence ID" value="MST69916.1"/>
    <property type="molecule type" value="Genomic_DNA"/>
</dbReference>
<dbReference type="PANTHER" id="PTHR30136">
    <property type="entry name" value="HELIX-TURN-HELIX TRANSCRIPTIONAL REGULATOR, ICLR FAMILY"/>
    <property type="match status" value="1"/>
</dbReference>
<name>A0A6N7XIZ5_9FIRM</name>
<keyword evidence="7" id="KW-1185">Reference proteome</keyword>